<gene>
    <name evidence="2" type="ORF">AVDCRST_MAG82-2284</name>
</gene>
<feature type="non-terminal residue" evidence="2">
    <location>
        <position position="217"/>
    </location>
</feature>
<feature type="compositionally biased region" description="Basic and acidic residues" evidence="1">
    <location>
        <begin position="61"/>
        <end position="76"/>
    </location>
</feature>
<feature type="non-terminal residue" evidence="2">
    <location>
        <position position="1"/>
    </location>
</feature>
<evidence type="ECO:0000256" key="1">
    <source>
        <dbReference type="SAM" id="MobiDB-lite"/>
    </source>
</evidence>
<name>A0A6J4Q3W0_9ACTN</name>
<feature type="region of interest" description="Disordered" evidence="1">
    <location>
        <begin position="1"/>
        <end position="49"/>
    </location>
</feature>
<proteinExistence type="predicted"/>
<feature type="compositionally biased region" description="Basic residues" evidence="1">
    <location>
        <begin position="207"/>
        <end position="217"/>
    </location>
</feature>
<dbReference type="EMBL" id="CADCVA010000307">
    <property type="protein sequence ID" value="CAA9433445.1"/>
    <property type="molecule type" value="Genomic_DNA"/>
</dbReference>
<dbReference type="AlphaFoldDB" id="A0A6J4Q3W0"/>
<feature type="compositionally biased region" description="Basic residues" evidence="1">
    <location>
        <begin position="145"/>
        <end position="157"/>
    </location>
</feature>
<reference evidence="2" key="1">
    <citation type="submission" date="2020-02" db="EMBL/GenBank/DDBJ databases">
        <authorList>
            <person name="Meier V. D."/>
        </authorList>
    </citation>
    <scope>NUCLEOTIDE SEQUENCE</scope>
    <source>
        <strain evidence="2">AVDCRST_MAG82</strain>
    </source>
</reference>
<feature type="compositionally biased region" description="Basic and acidic residues" evidence="1">
    <location>
        <begin position="130"/>
        <end position="144"/>
    </location>
</feature>
<organism evidence="2">
    <name type="scientific">uncultured Rubrobacteraceae bacterium</name>
    <dbReference type="NCBI Taxonomy" id="349277"/>
    <lineage>
        <taxon>Bacteria</taxon>
        <taxon>Bacillati</taxon>
        <taxon>Actinomycetota</taxon>
        <taxon>Rubrobacteria</taxon>
        <taxon>Rubrobacterales</taxon>
        <taxon>Rubrobacteraceae</taxon>
        <taxon>environmental samples</taxon>
    </lineage>
</organism>
<protein>
    <submittedName>
        <fullName evidence="2">Uncharacterized protein</fullName>
    </submittedName>
</protein>
<evidence type="ECO:0000313" key="2">
    <source>
        <dbReference type="EMBL" id="CAA9433445.1"/>
    </source>
</evidence>
<sequence length="217" mass="24276">AKTTRTTPGASRAIHGEREGHLAGPDGVSPLGGGPKTGRPRGRGPLRRDFRWPVFEPALPRFRDGEHNPGSHDVCGRGRLRRRPEREARRTPRRPYLGRAGAAKPRVGKEVPLHPRGGTLGARRRRDRRGGHLEVRGGHLDHQRPPPRRISARRRLAWRGNAGVPQRPLRPGGTTRHAARGQRVHYTPAMGADRTTPARSSNDGPPRRRARRHDRRM</sequence>
<accession>A0A6J4Q3W0</accession>
<feature type="region of interest" description="Disordered" evidence="1">
    <location>
        <begin position="61"/>
        <end position="217"/>
    </location>
</feature>